<feature type="domain" description="HTH luxR-type" evidence="1">
    <location>
        <begin position="112"/>
        <end position="139"/>
    </location>
</feature>
<evidence type="ECO:0000313" key="4">
    <source>
        <dbReference type="EMBL" id="RGM18114.1"/>
    </source>
</evidence>
<dbReference type="EMBL" id="QRWQ01000016">
    <property type="protein sequence ID" value="RGT36664.1"/>
    <property type="molecule type" value="Genomic_DNA"/>
</dbReference>
<sequence length="145" mass="17536">MAYNKAKEEYKWKVWKEQEEKKLRELGVSEEVIAELRDYDWNCFKQERNYKNHQMPDTDFIERTEDASGKWEIQQPVNVQDFIKSLDDNKLRKELQKLDQVTLYIILLKTFGYGTEEIGKLLGMKANTVSARMKRLRKKLKKYFF</sequence>
<dbReference type="InterPro" id="IPR013249">
    <property type="entry name" value="RNA_pol_sigma70_r4_t2"/>
</dbReference>
<proteinExistence type="predicted"/>
<evidence type="ECO:0000313" key="6">
    <source>
        <dbReference type="EMBL" id="RHD04648.1"/>
    </source>
</evidence>
<dbReference type="Proteomes" id="UP000260808">
    <property type="component" value="Unassembled WGS sequence"/>
</dbReference>
<dbReference type="EMBL" id="QRIS01000005">
    <property type="protein sequence ID" value="RHG87281.1"/>
    <property type="molecule type" value="Genomic_DNA"/>
</dbReference>
<reference evidence="2" key="4">
    <citation type="submission" date="2022-12" db="EMBL/GenBank/DDBJ databases">
        <title>Genome of R. gnavus strain RSHDN_120.</title>
        <authorList>
            <person name="Abdugheni R."/>
        </authorList>
    </citation>
    <scope>NUCLEOTIDE SEQUENCE</scope>
    <source>
        <strain evidence="2">RSHDN_120</strain>
    </source>
</reference>
<dbReference type="Proteomes" id="UP000283981">
    <property type="component" value="Unassembled WGS sequence"/>
</dbReference>
<gene>
    <name evidence="7" type="ORF">DW243_04015</name>
    <name evidence="6" type="ORF">DW812_11895</name>
    <name evidence="5" type="ORF">DWX36_13565</name>
    <name evidence="4" type="ORF">DXC31_15420</name>
    <name evidence="3" type="ORF">G4958_15335</name>
    <name evidence="2" type="ORF">O4N78_08830</name>
</gene>
<dbReference type="EMBL" id="QSIR01000018">
    <property type="protein sequence ID" value="RHD04648.1"/>
    <property type="molecule type" value="Genomic_DNA"/>
</dbReference>
<dbReference type="EMBL" id="JAPZEG010000009">
    <property type="protein sequence ID" value="MDE1203670.1"/>
    <property type="molecule type" value="Genomic_DNA"/>
</dbReference>
<dbReference type="GO" id="GO:0016987">
    <property type="term" value="F:sigma factor activity"/>
    <property type="evidence" value="ECO:0007669"/>
    <property type="project" value="InterPro"/>
</dbReference>
<dbReference type="AlphaFoldDB" id="A0A3E4K5X3"/>
<keyword evidence="2" id="KW-0238">DNA-binding</keyword>
<evidence type="ECO:0000313" key="9">
    <source>
        <dbReference type="Proteomes" id="UP000283834"/>
    </source>
</evidence>
<dbReference type="Pfam" id="PF08281">
    <property type="entry name" value="Sigma70_r4_2"/>
    <property type="match status" value="1"/>
</dbReference>
<dbReference type="SUPFAM" id="SSF88659">
    <property type="entry name" value="Sigma3 and sigma4 domains of RNA polymerase sigma factors"/>
    <property type="match status" value="1"/>
</dbReference>
<evidence type="ECO:0000313" key="7">
    <source>
        <dbReference type="EMBL" id="RHG87281.1"/>
    </source>
</evidence>
<dbReference type="InterPro" id="IPR013324">
    <property type="entry name" value="RNA_pol_sigma_r3/r4-like"/>
</dbReference>
<evidence type="ECO:0000313" key="10">
    <source>
        <dbReference type="Proteomes" id="UP000283981"/>
    </source>
</evidence>
<dbReference type="PROSITE" id="PS00622">
    <property type="entry name" value="HTH_LUXR_1"/>
    <property type="match status" value="1"/>
</dbReference>
<evidence type="ECO:0000313" key="2">
    <source>
        <dbReference type="EMBL" id="MDE1203670.1"/>
    </source>
</evidence>
<dbReference type="RefSeq" id="WP_004613104.1">
    <property type="nucleotide sequence ID" value="NZ_BAABXJ010000001.1"/>
</dbReference>
<dbReference type="InterPro" id="IPR036388">
    <property type="entry name" value="WH-like_DNA-bd_sf"/>
</dbReference>
<evidence type="ECO:0000313" key="11">
    <source>
        <dbReference type="Proteomes" id="UP000284472"/>
    </source>
</evidence>
<reference evidence="3" key="3">
    <citation type="submission" date="2020-02" db="EMBL/GenBank/DDBJ databases">
        <authorList>
            <person name="Littmann E."/>
            <person name="Sorbara M."/>
        </authorList>
    </citation>
    <scope>NUCLEOTIDE SEQUENCE</scope>
    <source>
        <strain evidence="3">MSK.22.53</strain>
    </source>
</reference>
<accession>A0A3E4K5X3</accession>
<dbReference type="Proteomes" id="UP000283834">
    <property type="component" value="Unassembled WGS sequence"/>
</dbReference>
<dbReference type="Gene3D" id="1.10.10.10">
    <property type="entry name" value="Winged helix-like DNA-binding domain superfamily/Winged helix DNA-binding domain"/>
    <property type="match status" value="1"/>
</dbReference>
<evidence type="ECO:0000313" key="8">
    <source>
        <dbReference type="Proteomes" id="UP000260808"/>
    </source>
</evidence>
<evidence type="ECO:0000313" key="3">
    <source>
        <dbReference type="EMBL" id="NSI20682.1"/>
    </source>
</evidence>
<comment type="caution">
    <text evidence="6">The sequence shown here is derived from an EMBL/GenBank/DDBJ whole genome shotgun (WGS) entry which is preliminary data.</text>
</comment>
<evidence type="ECO:0000313" key="5">
    <source>
        <dbReference type="EMBL" id="RGT36664.1"/>
    </source>
</evidence>
<dbReference type="EMBL" id="QSSX01000057">
    <property type="protein sequence ID" value="RGM18114.1"/>
    <property type="molecule type" value="Genomic_DNA"/>
</dbReference>
<dbReference type="Proteomes" id="UP001296643">
    <property type="component" value="Unassembled WGS sequence"/>
</dbReference>
<dbReference type="EMBL" id="JAAIRM010000039">
    <property type="protein sequence ID" value="NSI20682.1"/>
    <property type="molecule type" value="Genomic_DNA"/>
</dbReference>
<dbReference type="GO" id="GO:0006352">
    <property type="term" value="P:DNA-templated transcription initiation"/>
    <property type="evidence" value="ECO:0007669"/>
    <property type="project" value="InterPro"/>
</dbReference>
<protein>
    <submittedName>
        <fullName evidence="2">Sigma factor-like helix-turn-helix DNA-binding protein</fullName>
    </submittedName>
    <submittedName>
        <fullName evidence="6">Sigma-70 family RNA polymerase sigma factor</fullName>
    </submittedName>
</protein>
<reference evidence="3" key="2">
    <citation type="journal article" date="2020" name="Cell Host Microbe">
        <title>Functional and Genomic Variation between Human-Derived Isolates of Lachnospiraceae Reveals Inter- and Intra-Species Diversity.</title>
        <authorList>
            <person name="Sorbara M.T."/>
            <person name="Littmann E.R."/>
            <person name="Fontana E."/>
            <person name="Moody T.U."/>
            <person name="Kohout C.E."/>
            <person name="Gjonbalaj M."/>
            <person name="Eaton V."/>
            <person name="Seok R."/>
            <person name="Leiner I.M."/>
            <person name="Pamer E.G."/>
        </authorList>
    </citation>
    <scope>NUCLEOTIDE SEQUENCE</scope>
    <source>
        <strain evidence="3">MSK.22.53</strain>
    </source>
</reference>
<organism evidence="6 11">
    <name type="scientific">Mediterraneibacter gnavus</name>
    <name type="common">Ruminococcus gnavus</name>
    <dbReference type="NCBI Taxonomy" id="33038"/>
    <lineage>
        <taxon>Bacteria</taxon>
        <taxon>Bacillati</taxon>
        <taxon>Bacillota</taxon>
        <taxon>Clostridia</taxon>
        <taxon>Lachnospirales</taxon>
        <taxon>Lachnospiraceae</taxon>
        <taxon>Mediterraneibacter</taxon>
    </lineage>
</organism>
<name>A0A3E4K5X3_MEDGN</name>
<dbReference type="Proteomes" id="UP000284472">
    <property type="component" value="Unassembled WGS sequence"/>
</dbReference>
<dbReference type="InterPro" id="IPR000792">
    <property type="entry name" value="Tscrpt_reg_LuxR_C"/>
</dbReference>
<dbReference type="GO" id="GO:0003677">
    <property type="term" value="F:DNA binding"/>
    <property type="evidence" value="ECO:0007669"/>
    <property type="project" value="UniProtKB-KW"/>
</dbReference>
<dbReference type="Proteomes" id="UP001149331">
    <property type="component" value="Unassembled WGS sequence"/>
</dbReference>
<reference evidence="8 9" key="1">
    <citation type="submission" date="2018-08" db="EMBL/GenBank/DDBJ databases">
        <title>A genome reference for cultivated species of the human gut microbiota.</title>
        <authorList>
            <person name="Zou Y."/>
            <person name="Xue W."/>
            <person name="Luo G."/>
        </authorList>
    </citation>
    <scope>NUCLEOTIDE SEQUENCE [LARGE SCALE GENOMIC DNA]</scope>
    <source>
        <strain evidence="5 9">AF19-16AC</strain>
        <strain evidence="7 10">AM21-18</strain>
        <strain evidence="6 11">AM32-6</strain>
        <strain evidence="4 8">TF01-20-2</strain>
    </source>
</reference>
<evidence type="ECO:0000259" key="1">
    <source>
        <dbReference type="PROSITE" id="PS00622"/>
    </source>
</evidence>